<keyword evidence="3" id="KW-1185">Reference proteome</keyword>
<dbReference type="InterPro" id="IPR036388">
    <property type="entry name" value="WH-like_DNA-bd_sf"/>
</dbReference>
<evidence type="ECO:0000313" key="2">
    <source>
        <dbReference type="EMBL" id="SDP72345.1"/>
    </source>
</evidence>
<dbReference type="SUPFAM" id="SSF52172">
    <property type="entry name" value="CheY-like"/>
    <property type="match status" value="1"/>
</dbReference>
<dbReference type="InterPro" id="IPR005561">
    <property type="entry name" value="ANTAR"/>
</dbReference>
<reference evidence="3" key="1">
    <citation type="submission" date="2016-10" db="EMBL/GenBank/DDBJ databases">
        <authorList>
            <person name="Varghese N."/>
            <person name="Submissions S."/>
        </authorList>
    </citation>
    <scope>NUCLEOTIDE SEQUENCE [LARGE SCALE GENOMIC DNA]</scope>
    <source>
        <strain evidence="3">CGMCC 4.6609</strain>
    </source>
</reference>
<feature type="domain" description="ANTAR" evidence="1">
    <location>
        <begin position="127"/>
        <end position="188"/>
    </location>
</feature>
<dbReference type="Proteomes" id="UP000199691">
    <property type="component" value="Unassembled WGS sequence"/>
</dbReference>
<evidence type="ECO:0000313" key="3">
    <source>
        <dbReference type="Proteomes" id="UP000199691"/>
    </source>
</evidence>
<organism evidence="2 3">
    <name type="scientific">Lentzea jiangxiensis</name>
    <dbReference type="NCBI Taxonomy" id="641025"/>
    <lineage>
        <taxon>Bacteria</taxon>
        <taxon>Bacillati</taxon>
        <taxon>Actinomycetota</taxon>
        <taxon>Actinomycetes</taxon>
        <taxon>Pseudonocardiales</taxon>
        <taxon>Pseudonocardiaceae</taxon>
        <taxon>Lentzea</taxon>
    </lineage>
</organism>
<name>A0A1H0V1Y8_9PSEU</name>
<dbReference type="STRING" id="641025.SAMN05421507_113100"/>
<dbReference type="EMBL" id="FNIX01000013">
    <property type="protein sequence ID" value="SDP72345.1"/>
    <property type="molecule type" value="Genomic_DNA"/>
</dbReference>
<accession>A0A1H0V1Y8</accession>
<dbReference type="SMART" id="SM01012">
    <property type="entry name" value="ANTAR"/>
    <property type="match status" value="1"/>
</dbReference>
<dbReference type="GO" id="GO:0003723">
    <property type="term" value="F:RNA binding"/>
    <property type="evidence" value="ECO:0007669"/>
    <property type="project" value="InterPro"/>
</dbReference>
<protein>
    <submittedName>
        <fullName evidence="2">ANTAR domain-containing protein</fullName>
    </submittedName>
</protein>
<gene>
    <name evidence="2" type="ORF">SAMN05421507_113100</name>
</gene>
<dbReference type="RefSeq" id="WP_143022843.1">
    <property type="nucleotide sequence ID" value="NZ_FNIX01000013.1"/>
</dbReference>
<dbReference type="Gene3D" id="1.10.10.10">
    <property type="entry name" value="Winged helix-like DNA-binding domain superfamily/Winged helix DNA-binding domain"/>
    <property type="match status" value="1"/>
</dbReference>
<dbReference type="InterPro" id="IPR011006">
    <property type="entry name" value="CheY-like_superfamily"/>
</dbReference>
<dbReference type="Pfam" id="PF03861">
    <property type="entry name" value="ANTAR"/>
    <property type="match status" value="1"/>
</dbReference>
<evidence type="ECO:0000259" key="1">
    <source>
        <dbReference type="PROSITE" id="PS50921"/>
    </source>
</evidence>
<dbReference type="PROSITE" id="PS50921">
    <property type="entry name" value="ANTAR"/>
    <property type="match status" value="1"/>
</dbReference>
<proteinExistence type="predicted"/>
<dbReference type="OrthoDB" id="4946329at2"/>
<dbReference type="AlphaFoldDB" id="A0A1H0V1Y8"/>
<sequence>MNQVKFGPELISRLMDHLCSQLSGCEGVGLSVWPDGELLRATGAAVELDQVQLDSGEGPLVEASREERQVSGRVRDLDVVAVPGSWGDSGPAVLTVYLSHSPGIDDLKAIEEIEPLVATAAAVIEFCAGEVLRADQMVRMVQHRRYIEQAKGLVMGARPCQPGEAFELLVRASQNANVKLRDVATALVLVVGGTLEDDAAEVAEPPRAAFDVAERLWDALRV</sequence>